<dbReference type="OrthoDB" id="1666728at2"/>
<evidence type="ECO:0000313" key="1">
    <source>
        <dbReference type="EMBL" id="SEA16112.1"/>
    </source>
</evidence>
<name>A0A1H3YYG6_SELRU</name>
<gene>
    <name evidence="1" type="ORF">SAMN05660648_02190</name>
</gene>
<accession>A0A1H3YYG6</accession>
<evidence type="ECO:0000313" key="2">
    <source>
        <dbReference type="Proteomes" id="UP000183469"/>
    </source>
</evidence>
<proteinExistence type="predicted"/>
<dbReference type="Proteomes" id="UP000183469">
    <property type="component" value="Unassembled WGS sequence"/>
</dbReference>
<sequence length="70" mass="7943">MEMDLQALVRGKLGEAYAMCPWTQGRLEEIIHLVDAYAKQQYEQGYRTALADARMAAMRVSFGLEQALPH</sequence>
<dbReference type="AlphaFoldDB" id="A0A1H3YYG6"/>
<dbReference type="RefSeq" id="WP_074672720.1">
    <property type="nucleotide sequence ID" value="NZ_FNQG01000009.1"/>
</dbReference>
<dbReference type="EMBL" id="FNQG01000009">
    <property type="protein sequence ID" value="SEA16112.1"/>
    <property type="molecule type" value="Genomic_DNA"/>
</dbReference>
<protein>
    <submittedName>
        <fullName evidence="1">Uncharacterized protein</fullName>
    </submittedName>
</protein>
<reference evidence="1 2" key="1">
    <citation type="submission" date="2016-10" db="EMBL/GenBank/DDBJ databases">
        <authorList>
            <person name="de Groot N.N."/>
        </authorList>
    </citation>
    <scope>NUCLEOTIDE SEQUENCE [LARGE SCALE GENOMIC DNA]</scope>
    <source>
        <strain evidence="1 2">DSM 2872</strain>
    </source>
</reference>
<organism evidence="1 2">
    <name type="scientific">Selenomonas ruminantium</name>
    <dbReference type="NCBI Taxonomy" id="971"/>
    <lineage>
        <taxon>Bacteria</taxon>
        <taxon>Bacillati</taxon>
        <taxon>Bacillota</taxon>
        <taxon>Negativicutes</taxon>
        <taxon>Selenomonadales</taxon>
        <taxon>Selenomonadaceae</taxon>
        <taxon>Selenomonas</taxon>
    </lineage>
</organism>